<evidence type="ECO:0000313" key="3">
    <source>
        <dbReference type="Proteomes" id="UP000008909"/>
    </source>
</evidence>
<dbReference type="Proteomes" id="UP000008909">
    <property type="component" value="Unassembled WGS sequence"/>
</dbReference>
<organism evidence="2 3">
    <name type="scientific">Clonorchis sinensis</name>
    <name type="common">Chinese liver fluke</name>
    <dbReference type="NCBI Taxonomy" id="79923"/>
    <lineage>
        <taxon>Eukaryota</taxon>
        <taxon>Metazoa</taxon>
        <taxon>Spiralia</taxon>
        <taxon>Lophotrochozoa</taxon>
        <taxon>Platyhelminthes</taxon>
        <taxon>Trematoda</taxon>
        <taxon>Digenea</taxon>
        <taxon>Opisthorchiida</taxon>
        <taxon>Opisthorchiata</taxon>
        <taxon>Opisthorchiidae</taxon>
        <taxon>Clonorchis</taxon>
    </lineage>
</organism>
<feature type="compositionally biased region" description="Polar residues" evidence="1">
    <location>
        <begin position="324"/>
        <end position="333"/>
    </location>
</feature>
<dbReference type="AlphaFoldDB" id="G7YLZ8"/>
<proteinExistence type="predicted"/>
<accession>G7YLZ8</accession>
<evidence type="ECO:0000313" key="2">
    <source>
        <dbReference type="EMBL" id="GAA53979.1"/>
    </source>
</evidence>
<sequence>MANSKLLAELEARERLDAQSWQRAGKGAAPRTYAYNPKAPRPIRTTATVVDSDWGRQLDVLGQKFTQSKQPDLLSFSQSHSTTATKHGSLNILVVESSGWVNWLEREFTDRKLRAEKSMLDERFWSKVQSTSARRNKLVIGLMKTLQKPTTGFAILGPHQTEAVSRISCYQLVMKIVNIIESARDECDNGDDRISGITNHSACGKTSFDIDIPNPDELTASKYSLKHYVIIRLRAHLSSTCYIEQIFGSLGKRTQFRRGLAPRENGSSSCGKIEEGLFKRDYCEFGRCESRNRQQPNTRSTTSGKKSDRISEKGRLFRKADVTSHPTNQQTRISKGAMRTPTKSEFDGKSVIHEVRFRLVVALPSFTKRHLVIGLLSMTAMPQDGAGVPDSEPDYLVIVRREPRCVEQQINSQCTASHILALSNSLVVIGLGSHVGRCNPARRNVDSLDRRADERDGAIHTKYKIVFREIRSLDIPPKFKGEALDVVNHPGIFFDYEVSMAKVKYRLSKARTCGGTDSCGVRESRQTHALIRQCVAKHVQKQLWKTPFRVCRFQLLLLFAIMLFENKRQWQLHDQLRYMS</sequence>
<reference key="2">
    <citation type="submission" date="2011-10" db="EMBL/GenBank/DDBJ databases">
        <title>The genome and transcriptome sequence of Clonorchis sinensis provide insights into the carcinogenic liver fluke.</title>
        <authorList>
            <person name="Wang X."/>
            <person name="Huang Y."/>
            <person name="Chen W."/>
            <person name="Liu H."/>
            <person name="Guo L."/>
            <person name="Chen Y."/>
            <person name="Luo F."/>
            <person name="Zhou W."/>
            <person name="Sun J."/>
            <person name="Mao Q."/>
            <person name="Liang P."/>
            <person name="Zhou C."/>
            <person name="Tian Y."/>
            <person name="Men J."/>
            <person name="Lv X."/>
            <person name="Huang L."/>
            <person name="Zhou J."/>
            <person name="Hu Y."/>
            <person name="Li R."/>
            <person name="Zhang F."/>
            <person name="Lei H."/>
            <person name="Li X."/>
            <person name="Hu X."/>
            <person name="Liang C."/>
            <person name="Xu J."/>
            <person name="Wu Z."/>
            <person name="Yu X."/>
        </authorList>
    </citation>
    <scope>NUCLEOTIDE SEQUENCE</scope>
    <source>
        <strain>Henan</strain>
    </source>
</reference>
<name>G7YLZ8_CLOSI</name>
<reference evidence="2" key="1">
    <citation type="journal article" date="2011" name="Genome Biol.">
        <title>The draft genome of the carcinogenic human liver fluke Clonorchis sinensis.</title>
        <authorList>
            <person name="Wang X."/>
            <person name="Chen W."/>
            <person name="Huang Y."/>
            <person name="Sun J."/>
            <person name="Men J."/>
            <person name="Liu H."/>
            <person name="Luo F."/>
            <person name="Guo L."/>
            <person name="Lv X."/>
            <person name="Deng C."/>
            <person name="Zhou C."/>
            <person name="Fan Y."/>
            <person name="Li X."/>
            <person name="Huang L."/>
            <person name="Hu Y."/>
            <person name="Liang C."/>
            <person name="Hu X."/>
            <person name="Xu J."/>
            <person name="Yu X."/>
        </authorList>
    </citation>
    <scope>NUCLEOTIDE SEQUENCE [LARGE SCALE GENOMIC DNA]</scope>
    <source>
        <strain evidence="2">Henan</strain>
    </source>
</reference>
<evidence type="ECO:0000256" key="1">
    <source>
        <dbReference type="SAM" id="MobiDB-lite"/>
    </source>
</evidence>
<feature type="compositionally biased region" description="Polar residues" evidence="1">
    <location>
        <begin position="293"/>
        <end position="304"/>
    </location>
</feature>
<protein>
    <submittedName>
        <fullName evidence="2">Uncharacterized protein</fullName>
    </submittedName>
</protein>
<feature type="region of interest" description="Disordered" evidence="1">
    <location>
        <begin position="290"/>
        <end position="345"/>
    </location>
</feature>
<keyword evidence="3" id="KW-1185">Reference proteome</keyword>
<dbReference type="EMBL" id="DF143672">
    <property type="protein sequence ID" value="GAA53979.1"/>
    <property type="molecule type" value="Genomic_DNA"/>
</dbReference>
<gene>
    <name evidence="2" type="ORF">CLF_111786</name>
</gene>
<feature type="compositionally biased region" description="Basic and acidic residues" evidence="1">
    <location>
        <begin position="305"/>
        <end position="322"/>
    </location>
</feature>